<sequence>MSFDWLPPWYIPGLPLVEDALTALLEPLFPNDVAQPVEVANQLPDGVMETGWVGRLLIITRFGGAADLRADQAAVQIAAVTNRRGYSLVLNGFVRDVLLSINEPIDIELPDGRIVTLTDAVETTGPEEILGEDYDERIVPSTFLLTFDNPLHTPDYSGHLGL</sequence>
<evidence type="ECO:0000313" key="2">
    <source>
        <dbReference type="EMBL" id="TXI54440.1"/>
    </source>
</evidence>
<evidence type="ECO:0000313" key="1">
    <source>
        <dbReference type="EMBL" id="OQZ93679.1"/>
    </source>
</evidence>
<dbReference type="AlphaFoldDB" id="A0A5C7XYG4"/>
<reference evidence="1 3" key="1">
    <citation type="submission" date="2016-12" db="EMBL/GenBank/DDBJ databases">
        <title>The new phylogeny of genus Mycobacterium.</title>
        <authorList>
            <person name="Tortoli E."/>
            <person name="Trovato A."/>
            <person name="Cirillo D.M."/>
        </authorList>
    </citation>
    <scope>NUCLEOTIDE SEQUENCE [LARGE SCALE GENOMIC DNA]</scope>
    <source>
        <strain evidence="1 3">DSM 44942</strain>
    </source>
</reference>
<dbReference type="Pfam" id="PF23841">
    <property type="entry name" value="Phage_tail_terminator_2"/>
    <property type="match status" value="1"/>
</dbReference>
<proteinExistence type="predicted"/>
<protein>
    <submittedName>
        <fullName evidence="2">Uncharacterized protein</fullName>
    </submittedName>
</protein>
<dbReference type="InterPro" id="IPR057003">
    <property type="entry name" value="Phage_tail_terminator_2"/>
</dbReference>
<evidence type="ECO:0000313" key="3">
    <source>
        <dbReference type="Proteomes" id="UP000192327"/>
    </source>
</evidence>
<evidence type="ECO:0000313" key="4">
    <source>
        <dbReference type="Proteomes" id="UP000321797"/>
    </source>
</evidence>
<dbReference type="Proteomes" id="UP000321797">
    <property type="component" value="Unassembled WGS sequence"/>
</dbReference>
<keyword evidence="3" id="KW-1185">Reference proteome</keyword>
<dbReference type="EMBL" id="MVHH01000050">
    <property type="protein sequence ID" value="OQZ93679.1"/>
    <property type="molecule type" value="Genomic_DNA"/>
</dbReference>
<accession>A0A5C7XYG4</accession>
<comment type="caution">
    <text evidence="2">The sequence shown here is derived from an EMBL/GenBank/DDBJ whole genome shotgun (WGS) entry which is preliminary data.</text>
</comment>
<dbReference type="RefSeq" id="WP_083071087.1">
    <property type="nucleotide sequence ID" value="NZ_JACKUJ010000046.1"/>
</dbReference>
<organism evidence="2 4">
    <name type="scientific">Mycolicibacter arupensis</name>
    <dbReference type="NCBI Taxonomy" id="342002"/>
    <lineage>
        <taxon>Bacteria</taxon>
        <taxon>Bacillati</taxon>
        <taxon>Actinomycetota</taxon>
        <taxon>Actinomycetes</taxon>
        <taxon>Mycobacteriales</taxon>
        <taxon>Mycobacteriaceae</taxon>
        <taxon>Mycolicibacter</taxon>
    </lineage>
</organism>
<dbReference type="EMBL" id="SSGD01000085">
    <property type="protein sequence ID" value="TXI54440.1"/>
    <property type="molecule type" value="Genomic_DNA"/>
</dbReference>
<name>A0A5C7XYG4_9MYCO</name>
<gene>
    <name evidence="1" type="ORF">BST15_17560</name>
    <name evidence="2" type="ORF">E6Q54_14655</name>
</gene>
<dbReference type="Proteomes" id="UP000192327">
    <property type="component" value="Unassembled WGS sequence"/>
</dbReference>
<reference evidence="2 4" key="2">
    <citation type="submission" date="2018-09" db="EMBL/GenBank/DDBJ databases">
        <title>Metagenome Assembled Genomes from an Advanced Water Purification Facility.</title>
        <authorList>
            <person name="Stamps B.W."/>
            <person name="Spear J.R."/>
        </authorList>
    </citation>
    <scope>NUCLEOTIDE SEQUENCE [LARGE SCALE GENOMIC DNA]</scope>
    <source>
        <strain evidence="2">Bin_29_2</strain>
    </source>
</reference>